<accession>A0A8T2L713</accession>
<gene>
    <name evidence="3" type="primary">TMEM238</name>
    <name evidence="3" type="ORF">AMEX_G18617</name>
</gene>
<dbReference type="KEGG" id="amex:103038911"/>
<feature type="transmembrane region" description="Helical" evidence="2">
    <location>
        <begin position="12"/>
        <end position="33"/>
    </location>
</feature>
<protein>
    <submittedName>
        <fullName evidence="3">Transmembrane protein 238-like</fullName>
    </submittedName>
</protein>
<evidence type="ECO:0000256" key="1">
    <source>
        <dbReference type="SAM" id="MobiDB-lite"/>
    </source>
</evidence>
<evidence type="ECO:0000313" key="3">
    <source>
        <dbReference type="EMBL" id="KAG9267748.1"/>
    </source>
</evidence>
<keyword evidence="2" id="KW-0472">Membrane</keyword>
<dbReference type="PANTHER" id="PTHR28613">
    <property type="entry name" value="SI:CH211-232M10.4-RELATED"/>
    <property type="match status" value="1"/>
</dbReference>
<reference evidence="3 4" key="1">
    <citation type="submission" date="2021-07" db="EMBL/GenBank/DDBJ databases">
        <authorList>
            <person name="Imarazene B."/>
            <person name="Zahm M."/>
            <person name="Klopp C."/>
            <person name="Cabau C."/>
            <person name="Beille S."/>
            <person name="Jouanno E."/>
            <person name="Castinel A."/>
            <person name="Lluch J."/>
            <person name="Gil L."/>
            <person name="Kuchtly C."/>
            <person name="Lopez Roques C."/>
            <person name="Donnadieu C."/>
            <person name="Parrinello H."/>
            <person name="Journot L."/>
            <person name="Du K."/>
            <person name="Schartl M."/>
            <person name="Retaux S."/>
            <person name="Guiguen Y."/>
        </authorList>
    </citation>
    <scope>NUCLEOTIDE SEQUENCE [LARGE SCALE GENOMIC DNA]</scope>
    <source>
        <strain evidence="3">Pach_M1</strain>
        <tissue evidence="3">Testis</tissue>
    </source>
</reference>
<comment type="caution">
    <text evidence="3">The sequence shown here is derived from an EMBL/GenBank/DDBJ whole genome shotgun (WGS) entry which is preliminary data.</text>
</comment>
<dbReference type="InterPro" id="IPR029365">
    <property type="entry name" value="TMEM238"/>
</dbReference>
<organism evidence="3 4">
    <name type="scientific">Astyanax mexicanus</name>
    <name type="common">Blind cave fish</name>
    <name type="synonym">Astyanax fasciatus mexicanus</name>
    <dbReference type="NCBI Taxonomy" id="7994"/>
    <lineage>
        <taxon>Eukaryota</taxon>
        <taxon>Metazoa</taxon>
        <taxon>Chordata</taxon>
        <taxon>Craniata</taxon>
        <taxon>Vertebrata</taxon>
        <taxon>Euteleostomi</taxon>
        <taxon>Actinopterygii</taxon>
        <taxon>Neopterygii</taxon>
        <taxon>Teleostei</taxon>
        <taxon>Ostariophysi</taxon>
        <taxon>Characiformes</taxon>
        <taxon>Characoidei</taxon>
        <taxon>Acestrorhamphidae</taxon>
        <taxon>Acestrorhamphinae</taxon>
        <taxon>Astyanax</taxon>
    </lineage>
</organism>
<keyword evidence="2" id="KW-1133">Transmembrane helix</keyword>
<dbReference type="PANTHER" id="PTHR28613:SF7">
    <property type="entry name" value="TRANSMEMBRANE PROTEIN 238"/>
    <property type="match status" value="1"/>
</dbReference>
<sequence length="178" mass="19365">MAVRGVGGCVPLFVLGIVFDVIGLVVLLVGVFADLRYDGRFYGDFLIYTGSIIVFLSLIWWVLWYTGNITLSSDDLEKISALDNFTQWARKISKRLSKSGVKSLEAGEKKLVNGGGGGGDGKDGRNGAMPVHLPTRVTWPSQDTAGYDNEAYERSVETPSVSEKTVELDTLKNSAPEE</sequence>
<feature type="transmembrane region" description="Helical" evidence="2">
    <location>
        <begin position="45"/>
        <end position="64"/>
    </location>
</feature>
<dbReference type="Pfam" id="PF15125">
    <property type="entry name" value="TMEM238"/>
    <property type="match status" value="1"/>
</dbReference>
<name>A0A8T2L713_ASTMX</name>
<evidence type="ECO:0000313" key="4">
    <source>
        <dbReference type="Proteomes" id="UP000752171"/>
    </source>
</evidence>
<keyword evidence="2 3" id="KW-0812">Transmembrane</keyword>
<dbReference type="OrthoDB" id="8829850at2759"/>
<dbReference type="Proteomes" id="UP000752171">
    <property type="component" value="Unassembled WGS sequence"/>
</dbReference>
<proteinExistence type="predicted"/>
<feature type="region of interest" description="Disordered" evidence="1">
    <location>
        <begin position="111"/>
        <end position="178"/>
    </location>
</feature>
<dbReference type="AlphaFoldDB" id="A0A8T2L713"/>
<dbReference type="EMBL" id="JAICCE010000015">
    <property type="protein sequence ID" value="KAG9267748.1"/>
    <property type="molecule type" value="Genomic_DNA"/>
</dbReference>
<evidence type="ECO:0000256" key="2">
    <source>
        <dbReference type="SAM" id="Phobius"/>
    </source>
</evidence>